<gene>
    <name evidence="1" type="ORF">DFP72DRAFT_1165425</name>
</gene>
<accession>A0A8H6IDC9</accession>
<keyword evidence="2" id="KW-1185">Reference proteome</keyword>
<comment type="caution">
    <text evidence="1">The sequence shown here is derived from an EMBL/GenBank/DDBJ whole genome shotgun (WGS) entry which is preliminary data.</text>
</comment>
<proteinExistence type="predicted"/>
<sequence>MELLFRTHKVPQNLIFTITPCGDFANGPDGKIFQQTCSGLCYDDYVVKDLSFFDVEYVKGFNVQQKRHGDLDFPHRIVIWRCNCWEAVCLVLGCGSGGWRSGEDGFLLTERGEPDAKEEPIGLLEGEVGEVGPAAEWFAGGYSAEETGDWGVAVAAEPPGWVVSEETPIVV</sequence>
<dbReference type="OrthoDB" id="10282622at2759"/>
<name>A0A8H6IDC9_9AGAR</name>
<dbReference type="Proteomes" id="UP000521943">
    <property type="component" value="Unassembled WGS sequence"/>
</dbReference>
<organism evidence="1 2">
    <name type="scientific">Ephemerocybe angulata</name>
    <dbReference type="NCBI Taxonomy" id="980116"/>
    <lineage>
        <taxon>Eukaryota</taxon>
        <taxon>Fungi</taxon>
        <taxon>Dikarya</taxon>
        <taxon>Basidiomycota</taxon>
        <taxon>Agaricomycotina</taxon>
        <taxon>Agaricomycetes</taxon>
        <taxon>Agaricomycetidae</taxon>
        <taxon>Agaricales</taxon>
        <taxon>Agaricineae</taxon>
        <taxon>Psathyrellaceae</taxon>
        <taxon>Ephemerocybe</taxon>
    </lineage>
</organism>
<dbReference type="AlphaFoldDB" id="A0A8H6IDC9"/>
<dbReference type="EMBL" id="JACGCI010000009">
    <property type="protein sequence ID" value="KAF6761731.1"/>
    <property type="molecule type" value="Genomic_DNA"/>
</dbReference>
<reference evidence="1 2" key="1">
    <citation type="submission" date="2020-07" db="EMBL/GenBank/DDBJ databases">
        <title>Comparative genomics of pyrophilous fungi reveals a link between fire events and developmental genes.</title>
        <authorList>
            <consortium name="DOE Joint Genome Institute"/>
            <person name="Steindorff A.S."/>
            <person name="Carver A."/>
            <person name="Calhoun S."/>
            <person name="Stillman K."/>
            <person name="Liu H."/>
            <person name="Lipzen A."/>
            <person name="Pangilinan J."/>
            <person name="Labutti K."/>
            <person name="Bruns T.D."/>
            <person name="Grigoriev I.V."/>
        </authorList>
    </citation>
    <scope>NUCLEOTIDE SEQUENCE [LARGE SCALE GENOMIC DNA]</scope>
    <source>
        <strain evidence="1 2">CBS 144469</strain>
    </source>
</reference>
<protein>
    <submittedName>
        <fullName evidence="1">Uncharacterized protein</fullName>
    </submittedName>
</protein>
<evidence type="ECO:0000313" key="1">
    <source>
        <dbReference type="EMBL" id="KAF6761731.1"/>
    </source>
</evidence>
<evidence type="ECO:0000313" key="2">
    <source>
        <dbReference type="Proteomes" id="UP000521943"/>
    </source>
</evidence>